<evidence type="ECO:0000313" key="7">
    <source>
        <dbReference type="EMBL" id="OHX12578.1"/>
    </source>
</evidence>
<dbReference type="GO" id="GO:0008168">
    <property type="term" value="F:methyltransferase activity"/>
    <property type="evidence" value="ECO:0007669"/>
    <property type="project" value="UniProtKB-KW"/>
</dbReference>
<evidence type="ECO:0000256" key="6">
    <source>
        <dbReference type="PIRSR" id="PIRSR003085-1"/>
    </source>
</evidence>
<dbReference type="RefSeq" id="WP_071111294.1">
    <property type="nucleotide sequence ID" value="NZ_MKCS01000001.1"/>
</dbReference>
<dbReference type="GO" id="GO:0032259">
    <property type="term" value="P:methylation"/>
    <property type="evidence" value="ECO:0007669"/>
    <property type="project" value="UniProtKB-KW"/>
</dbReference>
<dbReference type="CDD" id="cd02440">
    <property type="entry name" value="AdoMet_MTases"/>
    <property type="match status" value="1"/>
</dbReference>
<keyword evidence="3" id="KW-0808">Transferase</keyword>
<comment type="similarity">
    <text evidence="1">Belongs to the CFA/CMAS family.</text>
</comment>
<gene>
    <name evidence="8" type="ORF">BI344_02040</name>
    <name evidence="7" type="ORF">BI347_02965</name>
</gene>
<evidence type="ECO:0000256" key="3">
    <source>
        <dbReference type="ARBA" id="ARBA00022679"/>
    </source>
</evidence>
<organism evidence="7 9">
    <name type="scientific">Chromobacterium sphagni</name>
    <dbReference type="NCBI Taxonomy" id="1903179"/>
    <lineage>
        <taxon>Bacteria</taxon>
        <taxon>Pseudomonadati</taxon>
        <taxon>Pseudomonadota</taxon>
        <taxon>Betaproteobacteria</taxon>
        <taxon>Neisseriales</taxon>
        <taxon>Chromobacteriaceae</taxon>
        <taxon>Chromobacterium</taxon>
    </lineage>
</organism>
<evidence type="ECO:0000256" key="2">
    <source>
        <dbReference type="ARBA" id="ARBA00022603"/>
    </source>
</evidence>
<evidence type="ECO:0000256" key="5">
    <source>
        <dbReference type="ARBA" id="ARBA00023098"/>
    </source>
</evidence>
<dbReference type="Pfam" id="PF02353">
    <property type="entry name" value="CMAS"/>
    <property type="match status" value="1"/>
</dbReference>
<evidence type="ECO:0000313" key="8">
    <source>
        <dbReference type="EMBL" id="OHX21337.1"/>
    </source>
</evidence>
<sequence length="400" mass="44787">MNATHRLPARLCDIPASGRVLLSLLSGLRHGSLQLITPDGEELWFGSPYPPASAVLHLKHWQACSRLLRGGDIGLAEAYRDGQLDSPDFTALLRLALKNEQDMHLGALGSSLNKLWHRLRHWLRGNSRGGSQRNIHAHYDIGNDFYRLWLDAGWTYSSAWFDGDYAQTLAAAQNAKYQRICEALQLRPGMRVLEIGCGWGGFAEHAGRLGVAVRGVTISDAQLAHARHRLAGQPLAQLEWRDYRDLSGQYDAIVSIEMFEAVGERYWPGYFATLKRCLKPGGRALVQSITIDPARFLQYRAGSDFIQTFVFPGGMLPSVPRFEQLAAKSGLPCVDRLDFGPDYAETLRRWRAAFETRLDAVRAQGFDEAFIRIWRLYLCYCEAGFDEASIGVSQFLLAGD</sequence>
<dbReference type="PANTHER" id="PTHR43667:SF2">
    <property type="entry name" value="FATTY ACID C-METHYL TRANSFERASE"/>
    <property type="match status" value="1"/>
</dbReference>
<feature type="active site" evidence="6">
    <location>
        <position position="381"/>
    </location>
</feature>
<comment type="caution">
    <text evidence="7">The sequence shown here is derived from an EMBL/GenBank/DDBJ whole genome shotgun (WGS) entry which is preliminary data.</text>
</comment>
<proteinExistence type="inferred from homology"/>
<evidence type="ECO:0000313" key="10">
    <source>
        <dbReference type="Proteomes" id="UP000180280"/>
    </source>
</evidence>
<keyword evidence="5" id="KW-0443">Lipid metabolism</keyword>
<dbReference type="Gene3D" id="3.40.50.150">
    <property type="entry name" value="Vaccinia Virus protein VP39"/>
    <property type="match status" value="1"/>
</dbReference>
<accession>A0A1S1WZT3</accession>
<dbReference type="AlphaFoldDB" id="A0A1S1WZT3"/>
<dbReference type="PANTHER" id="PTHR43667">
    <property type="entry name" value="CYCLOPROPANE-FATTY-ACYL-PHOSPHOLIPID SYNTHASE"/>
    <property type="match status" value="1"/>
</dbReference>
<protein>
    <submittedName>
        <fullName evidence="7">Cyclopropane-fatty-acyl-phospholipid synthase</fullName>
    </submittedName>
</protein>
<name>A0A1S1WZT3_9NEIS</name>
<evidence type="ECO:0000256" key="1">
    <source>
        <dbReference type="ARBA" id="ARBA00010815"/>
    </source>
</evidence>
<evidence type="ECO:0000256" key="4">
    <source>
        <dbReference type="ARBA" id="ARBA00022691"/>
    </source>
</evidence>
<dbReference type="OrthoDB" id="9782855at2"/>
<dbReference type="InterPro" id="IPR003333">
    <property type="entry name" value="CMAS"/>
</dbReference>
<keyword evidence="10" id="KW-1185">Reference proteome</keyword>
<keyword evidence="2" id="KW-0489">Methyltransferase</keyword>
<dbReference type="Proteomes" id="UP000180088">
    <property type="component" value="Unassembled WGS sequence"/>
</dbReference>
<keyword evidence="4" id="KW-0949">S-adenosyl-L-methionine</keyword>
<dbReference type="PIRSF" id="PIRSF003085">
    <property type="entry name" value="CMAS"/>
    <property type="match status" value="1"/>
</dbReference>
<dbReference type="InterPro" id="IPR029063">
    <property type="entry name" value="SAM-dependent_MTases_sf"/>
</dbReference>
<dbReference type="SUPFAM" id="SSF53335">
    <property type="entry name" value="S-adenosyl-L-methionine-dependent methyltransferases"/>
    <property type="match status" value="1"/>
</dbReference>
<dbReference type="Proteomes" id="UP000180280">
    <property type="component" value="Unassembled WGS sequence"/>
</dbReference>
<reference evidence="9 10" key="1">
    <citation type="submission" date="2016-09" db="EMBL/GenBank/DDBJ databases">
        <title>Chromobacterium muskegensis sp. nov., an insecticidal bacterium isolated from Sphagnum bogs.</title>
        <authorList>
            <person name="Sparks M.E."/>
            <person name="Blackburn M.B."/>
            <person name="Gundersen-Rindal D.E."/>
            <person name="Mitchell A."/>
            <person name="Farrar R."/>
            <person name="Kuhar D."/>
        </authorList>
    </citation>
    <scope>NUCLEOTIDE SEQUENCE [LARGE SCALE GENOMIC DNA]</scope>
    <source>
        <strain evidence="8 10">14B-1</strain>
        <strain evidence="7 9">37-2</strain>
    </source>
</reference>
<dbReference type="GO" id="GO:0008610">
    <property type="term" value="P:lipid biosynthetic process"/>
    <property type="evidence" value="ECO:0007669"/>
    <property type="project" value="InterPro"/>
</dbReference>
<dbReference type="EMBL" id="MKCT01000001">
    <property type="protein sequence ID" value="OHX21337.1"/>
    <property type="molecule type" value="Genomic_DNA"/>
</dbReference>
<dbReference type="STRING" id="1903179.BI347_02965"/>
<dbReference type="InterPro" id="IPR050723">
    <property type="entry name" value="CFA/CMAS"/>
</dbReference>
<dbReference type="EMBL" id="MKCS01000001">
    <property type="protein sequence ID" value="OHX12578.1"/>
    <property type="molecule type" value="Genomic_DNA"/>
</dbReference>
<evidence type="ECO:0000313" key="9">
    <source>
        <dbReference type="Proteomes" id="UP000180088"/>
    </source>
</evidence>